<dbReference type="SUPFAM" id="SSF51445">
    <property type="entry name" value="(Trans)glycosidases"/>
    <property type="match status" value="1"/>
</dbReference>
<evidence type="ECO:0000256" key="3">
    <source>
        <dbReference type="ARBA" id="ARBA00012590"/>
    </source>
</evidence>
<keyword evidence="6" id="KW-0378">Hydrolase</keyword>
<proteinExistence type="inferred from homology"/>
<evidence type="ECO:0000256" key="7">
    <source>
        <dbReference type="ARBA" id="ARBA00023277"/>
    </source>
</evidence>
<dbReference type="OrthoDB" id="3055998at2759"/>
<evidence type="ECO:0000256" key="1">
    <source>
        <dbReference type="ARBA" id="ARBA00000681"/>
    </source>
</evidence>
<evidence type="ECO:0000313" key="11">
    <source>
        <dbReference type="EMBL" id="CEM37286.1"/>
    </source>
</evidence>
<dbReference type="GO" id="GO:0045493">
    <property type="term" value="P:xylan catabolic process"/>
    <property type="evidence" value="ECO:0007669"/>
    <property type="project" value="UniProtKB-KW"/>
</dbReference>
<keyword evidence="4" id="KW-0858">Xylan degradation</keyword>
<evidence type="ECO:0000256" key="5">
    <source>
        <dbReference type="ARBA" id="ARBA00022729"/>
    </source>
</evidence>
<gene>
    <name evidence="11" type="ORF">Vbra_86</name>
</gene>
<evidence type="ECO:0000313" key="12">
    <source>
        <dbReference type="Proteomes" id="UP000041254"/>
    </source>
</evidence>
<dbReference type="AlphaFoldDB" id="A0A0G4H1F2"/>
<reference evidence="11 12" key="1">
    <citation type="submission" date="2014-11" db="EMBL/GenBank/DDBJ databases">
        <authorList>
            <person name="Zhu J."/>
            <person name="Qi W."/>
            <person name="Song R."/>
        </authorList>
    </citation>
    <scope>NUCLEOTIDE SEQUENCE [LARGE SCALE GENOMIC DNA]</scope>
</reference>
<evidence type="ECO:0000259" key="10">
    <source>
        <dbReference type="PROSITE" id="PS51760"/>
    </source>
</evidence>
<dbReference type="InterPro" id="IPR001000">
    <property type="entry name" value="GH10_dom"/>
</dbReference>
<dbReference type="InterPro" id="IPR044846">
    <property type="entry name" value="GH10"/>
</dbReference>
<keyword evidence="8" id="KW-0326">Glycosidase</keyword>
<sequence>MEHFRDNPSLWSIDVVNEVLSDDQPIPKQPRLRESYWTKMAGIDDWPALAFRKAKQIARNRNKLRSIMNEYGINSVARQGGWRKADAMYHYCRQLRKKGVPVDGVGVQAHINIAKRDFHGVRKQFKRLGEIGLEAQITEVEAYKAMVRVCMDAANCTGVGVWGVSDDGSWLHSESRNETPLLFDSSLKKKRAFYGVKEAMQT</sequence>
<dbReference type="EMBL" id="CDMY01000933">
    <property type="protein sequence ID" value="CEM37286.1"/>
    <property type="molecule type" value="Genomic_DNA"/>
</dbReference>
<comment type="catalytic activity">
    <reaction evidence="1">
        <text>Endohydrolysis of (1-&gt;4)-beta-D-xylosidic linkages in xylans.</text>
        <dbReference type="EC" id="3.2.1.8"/>
    </reaction>
</comment>
<feature type="domain" description="GH10" evidence="10">
    <location>
        <begin position="1"/>
        <end position="199"/>
    </location>
</feature>
<dbReference type="PhylomeDB" id="A0A0G4H1F2"/>
<dbReference type="GO" id="GO:0031176">
    <property type="term" value="F:endo-1,4-beta-xylanase activity"/>
    <property type="evidence" value="ECO:0007669"/>
    <property type="project" value="UniProtKB-EC"/>
</dbReference>
<dbReference type="Gene3D" id="3.20.20.80">
    <property type="entry name" value="Glycosidases"/>
    <property type="match status" value="1"/>
</dbReference>
<dbReference type="Pfam" id="PF00331">
    <property type="entry name" value="Glyco_hydro_10"/>
    <property type="match status" value="1"/>
</dbReference>
<organism evidence="11 12">
    <name type="scientific">Vitrella brassicaformis (strain CCMP3155)</name>
    <dbReference type="NCBI Taxonomy" id="1169540"/>
    <lineage>
        <taxon>Eukaryota</taxon>
        <taxon>Sar</taxon>
        <taxon>Alveolata</taxon>
        <taxon>Colpodellida</taxon>
        <taxon>Vitrellaceae</taxon>
        <taxon>Vitrella</taxon>
    </lineage>
</organism>
<keyword evidence="5" id="KW-0732">Signal</keyword>
<keyword evidence="7" id="KW-0119">Carbohydrate metabolism</keyword>
<evidence type="ECO:0000256" key="8">
    <source>
        <dbReference type="ARBA" id="ARBA00023295"/>
    </source>
</evidence>
<evidence type="ECO:0000256" key="9">
    <source>
        <dbReference type="ARBA" id="ARBA00023326"/>
    </source>
</evidence>
<dbReference type="PRINTS" id="PR00134">
    <property type="entry name" value="GLHYDRLASE10"/>
</dbReference>
<dbReference type="EC" id="3.2.1.8" evidence="3"/>
<protein>
    <recommendedName>
        <fullName evidence="3">endo-1,4-beta-xylanase</fullName>
        <ecNumber evidence="3">3.2.1.8</ecNumber>
    </recommendedName>
</protein>
<dbReference type="PROSITE" id="PS51760">
    <property type="entry name" value="GH10_2"/>
    <property type="match status" value="1"/>
</dbReference>
<keyword evidence="12" id="KW-1185">Reference proteome</keyword>
<name>A0A0G4H1F2_VITBC</name>
<comment type="similarity">
    <text evidence="2">Belongs to the glycosyl hydrolase 10 (cellulase F) family.</text>
</comment>
<dbReference type="SMART" id="SM00633">
    <property type="entry name" value="Glyco_10"/>
    <property type="match status" value="1"/>
</dbReference>
<keyword evidence="9" id="KW-0624">Polysaccharide degradation</keyword>
<evidence type="ECO:0000256" key="4">
    <source>
        <dbReference type="ARBA" id="ARBA00022651"/>
    </source>
</evidence>
<evidence type="ECO:0000256" key="6">
    <source>
        <dbReference type="ARBA" id="ARBA00022801"/>
    </source>
</evidence>
<dbReference type="PANTHER" id="PTHR31490">
    <property type="entry name" value="GLYCOSYL HYDROLASE"/>
    <property type="match status" value="1"/>
</dbReference>
<dbReference type="InterPro" id="IPR017853">
    <property type="entry name" value="GH"/>
</dbReference>
<dbReference type="PANTHER" id="PTHR31490:SF88">
    <property type="entry name" value="BETA-XYLANASE"/>
    <property type="match status" value="1"/>
</dbReference>
<dbReference type="InParanoid" id="A0A0G4H1F2"/>
<dbReference type="VEuPathDB" id="CryptoDB:Vbra_86"/>
<evidence type="ECO:0000256" key="2">
    <source>
        <dbReference type="ARBA" id="ARBA00007495"/>
    </source>
</evidence>
<accession>A0A0G4H1F2</accession>
<dbReference type="Proteomes" id="UP000041254">
    <property type="component" value="Unassembled WGS sequence"/>
</dbReference>